<gene>
    <name evidence="15" type="ORF">WHR41_04151</name>
</gene>
<dbReference type="CDD" id="cd00375">
    <property type="entry name" value="Urease_alpha"/>
    <property type="match status" value="1"/>
</dbReference>
<dbReference type="PANTHER" id="PTHR43440:SF1">
    <property type="entry name" value="UREASE"/>
    <property type="match status" value="1"/>
</dbReference>
<dbReference type="GeneID" id="96005595"/>
<sequence length="837" mass="89559">MHLIPRELDALLISHVGFVAQRRLARGIRLNHGEATALLSSVLLELVRDGTHSVTSLMSFGKQILGRRHVDPSVLSTLPQLQVEGTFPTGTHLITVDQPISSDEGDLRKALYGTHLPVPEDDLFPPLEEEEYADEKCPGAVVAAKAERIELNKGRKRVRVKVTNKGDRAIQVGSHYHFIESNPALSFDRLKAYGFHLDIAAGTSVRFEPGEAKTVQLVAIGGLRTIKGGSSIAPGVVDLSMANTILRRMKEAGFLHVPEPEPAVAEVTEAFTMSREEYASMYGPTVGDRVRLASTGLWVSVERDFTVHGDECTFGGGKTLRDGIGQASGRSDDECLDLVITNALVIDWSGIFKADIGVKGGFIVGIGKAGNPDVMDYVDQKLIVGSTTDVIAGEGKIVTAGAIDTHCHFICPQQAEEAIASGVTTMFSGGTGPSTATIAANCTPGKHNIRNMMQACDHLPVNCGIIGKGSDTGVPGLHDQVKAGVAGLKVHEDWGCTPSSINNALEVCEEYDIQCELHSDSLNEAGFVEQTAAAFKGRTIHAYHIEGAGGGHAPDLIKLVQEPHVLPSSTNPTCPYTTDTVEEHLDMAMSCHHLSKNIPEDIAFAESRIRAETIGAEDVLHDLGAISMMSSDSQAMGRCGEVVSRTWNMAHANKERRGCLSEDEGSGTDNHRVKRYISKYTINPAITQGVSHIVGCVEVGRLADLVVWEPAFFGAKPSLVLKSGFVASAQMGTPNGSISTVQPILSRPMFSPLTPSASLLFVSHASLANGAVESYGLRARVEPVKNCRRVGKHDMKFNGATPEVRVDVETFEVTADGEKCVAEPAAVLPLAQKWSVA</sequence>
<evidence type="ECO:0000256" key="3">
    <source>
        <dbReference type="ARBA" id="ARBA00013883"/>
    </source>
</evidence>
<dbReference type="InterPro" id="IPR006680">
    <property type="entry name" value="Amidohydro-rel"/>
</dbReference>
<keyword evidence="16" id="KW-1185">Reference proteome</keyword>
<comment type="PTM">
    <text evidence="10">Carbamylation allows a single lysine to coordinate two nickel ions.</text>
</comment>
<proteinExistence type="inferred from homology"/>
<organism evidence="15 16">
    <name type="scientific">Cladosporium halotolerans</name>
    <dbReference type="NCBI Taxonomy" id="1052096"/>
    <lineage>
        <taxon>Eukaryota</taxon>
        <taxon>Fungi</taxon>
        <taxon>Dikarya</taxon>
        <taxon>Ascomycota</taxon>
        <taxon>Pezizomycotina</taxon>
        <taxon>Dothideomycetes</taxon>
        <taxon>Dothideomycetidae</taxon>
        <taxon>Cladosporiales</taxon>
        <taxon>Cladosporiaceae</taxon>
        <taxon>Cladosporium</taxon>
    </lineage>
</organism>
<evidence type="ECO:0000256" key="9">
    <source>
        <dbReference type="PIRNR" id="PIRNR001222"/>
    </source>
</evidence>
<dbReference type="GO" id="GO:0009039">
    <property type="term" value="F:urease activity"/>
    <property type="evidence" value="ECO:0007669"/>
    <property type="project" value="UniProtKB-EC"/>
</dbReference>
<dbReference type="NCBIfam" id="TIGR00193">
    <property type="entry name" value="urease_gam"/>
    <property type="match status" value="1"/>
</dbReference>
<evidence type="ECO:0000313" key="15">
    <source>
        <dbReference type="EMBL" id="KAL1587072.1"/>
    </source>
</evidence>
<evidence type="ECO:0000256" key="11">
    <source>
        <dbReference type="PIRSR" id="PIRSR001222-51"/>
    </source>
</evidence>
<dbReference type="InterPro" id="IPR002026">
    <property type="entry name" value="Urease_gamma/gamma-beta_su"/>
</dbReference>
<dbReference type="InterPro" id="IPR011059">
    <property type="entry name" value="Metal-dep_hydrolase_composite"/>
</dbReference>
<dbReference type="CDD" id="cd00390">
    <property type="entry name" value="Urease_gamma"/>
    <property type="match status" value="1"/>
</dbReference>
<dbReference type="InterPro" id="IPR036463">
    <property type="entry name" value="Urease_gamma_sf"/>
</dbReference>
<evidence type="ECO:0000313" key="16">
    <source>
        <dbReference type="Proteomes" id="UP000803884"/>
    </source>
</evidence>
<dbReference type="Gene3D" id="2.30.40.10">
    <property type="entry name" value="Urease, subunit C, domain 1"/>
    <property type="match status" value="1"/>
</dbReference>
<dbReference type="EMBL" id="JAAQHG020000012">
    <property type="protein sequence ID" value="KAL1587072.1"/>
    <property type="molecule type" value="Genomic_DNA"/>
</dbReference>
<dbReference type="InterPro" id="IPR032466">
    <property type="entry name" value="Metal_Hydrolase"/>
</dbReference>
<evidence type="ECO:0000256" key="8">
    <source>
        <dbReference type="ARBA" id="ARBA00047778"/>
    </source>
</evidence>
<protein>
    <recommendedName>
        <fullName evidence="3 9">Urease</fullName>
        <ecNumber evidence="2 9">3.5.1.5</ecNumber>
    </recommendedName>
    <alternativeName>
        <fullName evidence="7 9">Urea amidohydrolase</fullName>
    </alternativeName>
</protein>
<dbReference type="InterPro" id="IPR017951">
    <property type="entry name" value="Urease_asu_c"/>
</dbReference>
<dbReference type="Gene3D" id="2.10.150.10">
    <property type="entry name" value="Urease, beta subunit"/>
    <property type="match status" value="1"/>
</dbReference>
<dbReference type="NCBIfam" id="NF009671">
    <property type="entry name" value="PRK13192.1"/>
    <property type="match status" value="1"/>
</dbReference>
<keyword evidence="5 9" id="KW-0479">Metal-binding</keyword>
<comment type="caution">
    <text evidence="15">The sequence shown here is derived from an EMBL/GenBank/DDBJ whole genome shotgun (WGS) entry which is preliminary data.</text>
</comment>
<evidence type="ECO:0000256" key="6">
    <source>
        <dbReference type="ARBA" id="ARBA00022801"/>
    </source>
</evidence>
<dbReference type="PIRSF" id="PIRSF001222">
    <property type="entry name" value="Urease"/>
    <property type="match status" value="1"/>
</dbReference>
<dbReference type="PANTHER" id="PTHR43440">
    <property type="entry name" value="UREASE"/>
    <property type="match status" value="1"/>
</dbReference>
<feature type="binding site" evidence="11">
    <location>
        <position position="544"/>
    </location>
    <ligand>
        <name>Ni(2+)</name>
        <dbReference type="ChEBI" id="CHEBI:49786"/>
        <label>2</label>
    </ligand>
</feature>
<dbReference type="InterPro" id="IPR036461">
    <property type="entry name" value="Urease_betasu_sf"/>
</dbReference>
<dbReference type="HAMAP" id="MF_01953">
    <property type="entry name" value="Urease_alpha"/>
    <property type="match status" value="1"/>
</dbReference>
<evidence type="ECO:0000256" key="12">
    <source>
        <dbReference type="PIRSR" id="PIRSR611612-52"/>
    </source>
</evidence>
<dbReference type="SUPFAM" id="SSF51556">
    <property type="entry name" value="Metallo-dependent hydrolases"/>
    <property type="match status" value="1"/>
</dbReference>
<dbReference type="Pfam" id="PF00699">
    <property type="entry name" value="Urease_beta"/>
    <property type="match status" value="1"/>
</dbReference>
<feature type="binding site" description="via carbamate group" evidence="11">
    <location>
        <position position="489"/>
    </location>
    <ligand>
        <name>Ni(2+)</name>
        <dbReference type="ChEBI" id="CHEBI:49786"/>
        <label>1</label>
    </ligand>
</feature>
<dbReference type="Pfam" id="PF00449">
    <property type="entry name" value="Urease_alpha"/>
    <property type="match status" value="1"/>
</dbReference>
<dbReference type="EC" id="3.5.1.5" evidence="2 9"/>
<keyword evidence="4 9" id="KW-0533">Nickel</keyword>
<dbReference type="Pfam" id="PF00547">
    <property type="entry name" value="Urease_gamma"/>
    <property type="match status" value="1"/>
</dbReference>
<dbReference type="InterPro" id="IPR050112">
    <property type="entry name" value="Urease_alpha_subunit"/>
</dbReference>
<feature type="binding site" evidence="13">
    <location>
        <position position="491"/>
    </location>
    <ligand>
        <name>substrate</name>
    </ligand>
</feature>
<dbReference type="FunFam" id="3.30.280.10:FF:000001">
    <property type="entry name" value="Urease subunit alpha"/>
    <property type="match status" value="1"/>
</dbReference>
<evidence type="ECO:0000256" key="1">
    <source>
        <dbReference type="ARBA" id="ARBA00004897"/>
    </source>
</evidence>
<evidence type="ECO:0000256" key="4">
    <source>
        <dbReference type="ARBA" id="ARBA00022596"/>
    </source>
</evidence>
<dbReference type="SUPFAM" id="SSF51338">
    <property type="entry name" value="Composite domain of metallo-dependent hydrolases"/>
    <property type="match status" value="1"/>
</dbReference>
<dbReference type="RefSeq" id="XP_069230177.1">
    <property type="nucleotide sequence ID" value="XM_069372757.1"/>
</dbReference>
<evidence type="ECO:0000259" key="14">
    <source>
        <dbReference type="PROSITE" id="PS51368"/>
    </source>
</evidence>
<dbReference type="Gene3D" id="3.20.20.140">
    <property type="entry name" value="Metal-dependent hydrolases"/>
    <property type="match status" value="1"/>
</dbReference>
<feature type="binding site" evidence="11">
    <location>
        <position position="518"/>
    </location>
    <ligand>
        <name>Ni(2+)</name>
        <dbReference type="ChEBI" id="CHEBI:49786"/>
        <label>2</label>
    </ligand>
</feature>
<dbReference type="NCBIfam" id="NF009686">
    <property type="entry name" value="PRK13207.1"/>
    <property type="match status" value="1"/>
</dbReference>
<feature type="binding site" evidence="11">
    <location>
        <position position="406"/>
    </location>
    <ligand>
        <name>Ni(2+)</name>
        <dbReference type="ChEBI" id="CHEBI:49786"/>
        <label>1</label>
    </ligand>
</feature>
<feature type="binding site" description="via carbamate group" evidence="11">
    <location>
        <position position="489"/>
    </location>
    <ligand>
        <name>Ni(2+)</name>
        <dbReference type="ChEBI" id="CHEBI:49786"/>
        <label>2</label>
    </ligand>
</feature>
<dbReference type="SUPFAM" id="SSF54111">
    <property type="entry name" value="Urease, gamma-subunit"/>
    <property type="match status" value="1"/>
</dbReference>
<dbReference type="AlphaFoldDB" id="A0AB34KSE0"/>
<dbReference type="PRINTS" id="PR01752">
    <property type="entry name" value="UREASE"/>
</dbReference>
<dbReference type="SUPFAM" id="SSF51278">
    <property type="entry name" value="Urease, beta-subunit"/>
    <property type="match status" value="1"/>
</dbReference>
<dbReference type="GO" id="GO:0016151">
    <property type="term" value="F:nickel cation binding"/>
    <property type="evidence" value="ECO:0007669"/>
    <property type="project" value="InterPro"/>
</dbReference>
<evidence type="ECO:0000256" key="7">
    <source>
        <dbReference type="ARBA" id="ARBA00030395"/>
    </source>
</evidence>
<feature type="binding site" evidence="11">
    <location>
        <position position="408"/>
    </location>
    <ligand>
        <name>Ni(2+)</name>
        <dbReference type="ChEBI" id="CHEBI:49786"/>
        <label>1</label>
    </ligand>
</feature>
<evidence type="ECO:0000256" key="5">
    <source>
        <dbReference type="ARBA" id="ARBA00022723"/>
    </source>
</evidence>
<dbReference type="PROSITE" id="PS51368">
    <property type="entry name" value="UREASE_3"/>
    <property type="match status" value="1"/>
</dbReference>
<keyword evidence="6 9" id="KW-0378">Hydrolase</keyword>
<accession>A0AB34KSE0</accession>
<dbReference type="InterPro" id="IPR011612">
    <property type="entry name" value="Urease_alpha_N_dom"/>
</dbReference>
<dbReference type="NCBIfam" id="TIGR01792">
    <property type="entry name" value="urease_alph"/>
    <property type="match status" value="1"/>
</dbReference>
<evidence type="ECO:0000256" key="2">
    <source>
        <dbReference type="ARBA" id="ARBA00012934"/>
    </source>
</evidence>
<dbReference type="Proteomes" id="UP000803884">
    <property type="component" value="Unassembled WGS sequence"/>
</dbReference>
<dbReference type="InterPro" id="IPR002019">
    <property type="entry name" value="Urease_beta-like"/>
</dbReference>
<name>A0AB34KSE0_9PEZI</name>
<dbReference type="CDD" id="cd00407">
    <property type="entry name" value="Urease_beta"/>
    <property type="match status" value="1"/>
</dbReference>
<dbReference type="InterPro" id="IPR005848">
    <property type="entry name" value="Urease_asu"/>
</dbReference>
<evidence type="ECO:0000256" key="10">
    <source>
        <dbReference type="PIRSR" id="PIRSR001222-50"/>
    </source>
</evidence>
<dbReference type="Pfam" id="PF01979">
    <property type="entry name" value="Amidohydro_1"/>
    <property type="match status" value="1"/>
</dbReference>
<evidence type="ECO:0000256" key="13">
    <source>
        <dbReference type="PROSITE-ProRule" id="PRU00700"/>
    </source>
</evidence>
<feature type="domain" description="Urease" evidence="14">
    <location>
        <begin position="401"/>
        <end position="837"/>
    </location>
</feature>
<dbReference type="Gene3D" id="3.30.280.10">
    <property type="entry name" value="Urease, gamma-like subunit"/>
    <property type="match status" value="1"/>
</dbReference>
<feature type="active site" description="Proton donor" evidence="12 13">
    <location>
        <position position="592"/>
    </location>
</feature>
<comment type="cofactor">
    <cofactor evidence="11">
        <name>Ni cation</name>
        <dbReference type="ChEBI" id="CHEBI:25516"/>
    </cofactor>
    <text evidence="11">Binds 2 nickel ions per subunit.</text>
</comment>
<reference evidence="15 16" key="1">
    <citation type="journal article" date="2020" name="Microbiol. Resour. Announc.">
        <title>Draft Genome Sequence of a Cladosporium Species Isolated from the Mesophotic Ascidian Didemnum maculosum.</title>
        <authorList>
            <person name="Gioti A."/>
            <person name="Siaperas R."/>
            <person name="Nikolaivits E."/>
            <person name="Le Goff G."/>
            <person name="Ouazzani J."/>
            <person name="Kotoulas G."/>
            <person name="Topakas E."/>
        </authorList>
    </citation>
    <scope>NUCLEOTIDE SEQUENCE [LARGE SCALE GENOMIC DNA]</scope>
    <source>
        <strain evidence="15 16">TM138-S3</strain>
    </source>
</reference>
<comment type="pathway">
    <text evidence="1 9">Nitrogen metabolism; urea degradation; CO(2) and NH(3) from urea (urease route): step 1/1.</text>
</comment>
<comment type="catalytic activity">
    <reaction evidence="8 9">
        <text>urea + 2 H2O + H(+) = hydrogencarbonate + 2 NH4(+)</text>
        <dbReference type="Rhea" id="RHEA:20557"/>
        <dbReference type="ChEBI" id="CHEBI:15377"/>
        <dbReference type="ChEBI" id="CHEBI:15378"/>
        <dbReference type="ChEBI" id="CHEBI:16199"/>
        <dbReference type="ChEBI" id="CHEBI:17544"/>
        <dbReference type="ChEBI" id="CHEBI:28938"/>
        <dbReference type="EC" id="3.5.1.5"/>
    </reaction>
</comment>
<dbReference type="NCBIfam" id="TIGR00192">
    <property type="entry name" value="urease_beta"/>
    <property type="match status" value="1"/>
</dbReference>
<dbReference type="InterPro" id="IPR008221">
    <property type="entry name" value="Urease"/>
</dbReference>
<feature type="modified residue" description="N6-carboxylysine" evidence="10">
    <location>
        <position position="489"/>
    </location>
</feature>
<feature type="binding site" evidence="11">
    <location>
        <position position="632"/>
    </location>
    <ligand>
        <name>Ni(2+)</name>
        <dbReference type="ChEBI" id="CHEBI:49786"/>
        <label>1</label>
    </ligand>
</feature>
<dbReference type="GO" id="GO:0043419">
    <property type="term" value="P:urea catabolic process"/>
    <property type="evidence" value="ECO:0007669"/>
    <property type="project" value="InterPro"/>
</dbReference>
<dbReference type="GO" id="GO:0035550">
    <property type="term" value="C:urease complex"/>
    <property type="evidence" value="ECO:0007669"/>
    <property type="project" value="InterPro"/>
</dbReference>